<evidence type="ECO:0000313" key="6">
    <source>
        <dbReference type="EMBL" id="TXK04014.1"/>
    </source>
</evidence>
<dbReference type="Pfam" id="PF00356">
    <property type="entry name" value="LacI"/>
    <property type="match status" value="1"/>
</dbReference>
<proteinExistence type="predicted"/>
<feature type="domain" description="HTH lacI-type" evidence="4">
    <location>
        <begin position="8"/>
        <end position="62"/>
    </location>
</feature>
<evidence type="ECO:0000256" key="2">
    <source>
        <dbReference type="ARBA" id="ARBA00023125"/>
    </source>
</evidence>
<dbReference type="InterPro" id="IPR000843">
    <property type="entry name" value="HTH_LacI"/>
</dbReference>
<dbReference type="PANTHER" id="PTHR30146:SF109">
    <property type="entry name" value="HTH-TYPE TRANSCRIPTIONAL REGULATOR GALS"/>
    <property type="match status" value="1"/>
</dbReference>
<dbReference type="Pfam" id="PF13377">
    <property type="entry name" value="Peripla_BP_3"/>
    <property type="match status" value="1"/>
</dbReference>
<dbReference type="InterPro" id="IPR028082">
    <property type="entry name" value="Peripla_BP_I"/>
</dbReference>
<evidence type="ECO:0000259" key="5">
    <source>
        <dbReference type="PROSITE" id="PS50943"/>
    </source>
</evidence>
<sequence>MSPASSAATIEEVAAAAGVSRSTVSRVVNGSPAVSPAAVAAVNDAIARLNYVPNRAARTLASRTTNAIALVVPEDPTRFFGDPFFATIVGGIYRRLAETPYVLNVFLASDDSGEKATAYLRGGNVDGALIVSHHARDGFVARIADAVPVVFAGRPTQPEIAQRAHYVDVDNVLGGRLGAGSLIDAGRTRIATIAGPADMPPGIDRLIGFEAALSDAGLEAAGIAVGDFSEASGAAAMRELLASGREIDAVFAANDLMARGAMSVLSETGRSVPADISVVGFDDSVIATQVTPRPTSVRQPSFEQGELMVEVLLGLIAEEAPERVTIVDPELVVRDSVAR</sequence>
<keyword evidence="7" id="KW-1185">Reference proteome</keyword>
<evidence type="ECO:0000313" key="7">
    <source>
        <dbReference type="Proteomes" id="UP000321196"/>
    </source>
</evidence>
<dbReference type="SUPFAM" id="SSF53822">
    <property type="entry name" value="Periplasmic binding protein-like I"/>
    <property type="match status" value="1"/>
</dbReference>
<dbReference type="GO" id="GO:0003700">
    <property type="term" value="F:DNA-binding transcription factor activity"/>
    <property type="evidence" value="ECO:0007669"/>
    <property type="project" value="TreeGrafter"/>
</dbReference>
<evidence type="ECO:0000259" key="4">
    <source>
        <dbReference type="PROSITE" id="PS50932"/>
    </source>
</evidence>
<name>A0A5C8HL70_9MICO</name>
<dbReference type="SUPFAM" id="SSF47413">
    <property type="entry name" value="lambda repressor-like DNA-binding domains"/>
    <property type="match status" value="1"/>
</dbReference>
<dbReference type="Gene3D" id="3.40.50.2300">
    <property type="match status" value="2"/>
</dbReference>
<dbReference type="PANTHER" id="PTHR30146">
    <property type="entry name" value="LACI-RELATED TRANSCRIPTIONAL REPRESSOR"/>
    <property type="match status" value="1"/>
</dbReference>
<dbReference type="AlphaFoldDB" id="A0A5C8HL70"/>
<keyword evidence="2" id="KW-0238">DNA-binding</keyword>
<dbReference type="GO" id="GO:0000976">
    <property type="term" value="F:transcription cis-regulatory region binding"/>
    <property type="evidence" value="ECO:0007669"/>
    <property type="project" value="TreeGrafter"/>
</dbReference>
<keyword evidence="3" id="KW-0804">Transcription</keyword>
<gene>
    <name evidence="6" type="ORF">FVP60_09575</name>
</gene>
<dbReference type="Gene3D" id="1.10.260.40">
    <property type="entry name" value="lambda repressor-like DNA-binding domains"/>
    <property type="match status" value="1"/>
</dbReference>
<protein>
    <submittedName>
        <fullName evidence="6">LacI family transcriptional regulator</fullName>
    </submittedName>
</protein>
<dbReference type="InterPro" id="IPR010982">
    <property type="entry name" value="Lambda_DNA-bd_dom_sf"/>
</dbReference>
<dbReference type="InterPro" id="IPR001387">
    <property type="entry name" value="Cro/C1-type_HTH"/>
</dbReference>
<accession>A0A5C8HL70</accession>
<dbReference type="SMART" id="SM00354">
    <property type="entry name" value="HTH_LACI"/>
    <property type="match status" value="1"/>
</dbReference>
<dbReference type="CDD" id="cd01392">
    <property type="entry name" value="HTH_LacI"/>
    <property type="match status" value="1"/>
</dbReference>
<dbReference type="PROSITE" id="PS00356">
    <property type="entry name" value="HTH_LACI_1"/>
    <property type="match status" value="1"/>
</dbReference>
<comment type="caution">
    <text evidence="6">The sequence shown here is derived from an EMBL/GenBank/DDBJ whole genome shotgun (WGS) entry which is preliminary data.</text>
</comment>
<dbReference type="PROSITE" id="PS50932">
    <property type="entry name" value="HTH_LACI_2"/>
    <property type="match status" value="1"/>
</dbReference>
<organism evidence="6 7">
    <name type="scientific">Microbacterium mitrae</name>
    <dbReference type="NCBI Taxonomy" id="664640"/>
    <lineage>
        <taxon>Bacteria</taxon>
        <taxon>Bacillati</taxon>
        <taxon>Actinomycetota</taxon>
        <taxon>Actinomycetes</taxon>
        <taxon>Micrococcales</taxon>
        <taxon>Microbacteriaceae</taxon>
        <taxon>Microbacterium</taxon>
    </lineage>
</organism>
<dbReference type="EMBL" id="VRSW01000003">
    <property type="protein sequence ID" value="TXK04014.1"/>
    <property type="molecule type" value="Genomic_DNA"/>
</dbReference>
<dbReference type="CDD" id="cd06267">
    <property type="entry name" value="PBP1_LacI_sugar_binding-like"/>
    <property type="match status" value="1"/>
</dbReference>
<dbReference type="Proteomes" id="UP000321196">
    <property type="component" value="Unassembled WGS sequence"/>
</dbReference>
<evidence type="ECO:0000256" key="1">
    <source>
        <dbReference type="ARBA" id="ARBA00023015"/>
    </source>
</evidence>
<reference evidence="6 7" key="1">
    <citation type="submission" date="2019-08" db="EMBL/GenBank/DDBJ databases">
        <authorList>
            <person name="Dong K."/>
        </authorList>
    </citation>
    <scope>NUCLEOTIDE SEQUENCE [LARGE SCALE GENOMIC DNA]</scope>
    <source>
        <strain evidence="6 7">M4-8</strain>
    </source>
</reference>
<dbReference type="PRINTS" id="PR00036">
    <property type="entry name" value="HTHLACI"/>
</dbReference>
<dbReference type="RefSeq" id="WP_147826070.1">
    <property type="nucleotide sequence ID" value="NZ_BAAARG010000003.1"/>
</dbReference>
<feature type="domain" description="HTH cro/C1-type" evidence="5">
    <location>
        <begin position="9"/>
        <end position="30"/>
    </location>
</feature>
<dbReference type="InterPro" id="IPR046335">
    <property type="entry name" value="LacI/GalR-like_sensor"/>
</dbReference>
<evidence type="ECO:0000256" key="3">
    <source>
        <dbReference type="ARBA" id="ARBA00023163"/>
    </source>
</evidence>
<dbReference type="OrthoDB" id="4268837at2"/>
<keyword evidence="1" id="KW-0805">Transcription regulation</keyword>
<dbReference type="PROSITE" id="PS50943">
    <property type="entry name" value="HTH_CROC1"/>
    <property type="match status" value="1"/>
</dbReference>